<dbReference type="EMBL" id="PGOL01000749">
    <property type="protein sequence ID" value="PKI65506.1"/>
    <property type="molecule type" value="Genomic_DNA"/>
</dbReference>
<dbReference type="Proteomes" id="UP000233551">
    <property type="component" value="Unassembled WGS sequence"/>
</dbReference>
<gene>
    <name evidence="2" type="ORF">CRG98_014116</name>
</gene>
<sequence>MKRLRPPISDPKSTHVVVGTHRGRRRSWGGPRQFGGWSHQSATLTPIMCHQRPSRVRSTKEVGYGPQLEVSTNSEAGEANRHPRPHPLGRRHWREWGRGRRFAALTFLHSVELK</sequence>
<evidence type="ECO:0000256" key="1">
    <source>
        <dbReference type="SAM" id="MobiDB-lite"/>
    </source>
</evidence>
<evidence type="ECO:0000313" key="2">
    <source>
        <dbReference type="EMBL" id="PKI65506.1"/>
    </source>
</evidence>
<feature type="region of interest" description="Disordered" evidence="1">
    <location>
        <begin position="52"/>
        <end position="92"/>
    </location>
</feature>
<evidence type="ECO:0000313" key="3">
    <source>
        <dbReference type="Proteomes" id="UP000233551"/>
    </source>
</evidence>
<organism evidence="2 3">
    <name type="scientific">Punica granatum</name>
    <name type="common">Pomegranate</name>
    <dbReference type="NCBI Taxonomy" id="22663"/>
    <lineage>
        <taxon>Eukaryota</taxon>
        <taxon>Viridiplantae</taxon>
        <taxon>Streptophyta</taxon>
        <taxon>Embryophyta</taxon>
        <taxon>Tracheophyta</taxon>
        <taxon>Spermatophyta</taxon>
        <taxon>Magnoliopsida</taxon>
        <taxon>eudicotyledons</taxon>
        <taxon>Gunneridae</taxon>
        <taxon>Pentapetalae</taxon>
        <taxon>rosids</taxon>
        <taxon>malvids</taxon>
        <taxon>Myrtales</taxon>
        <taxon>Lythraceae</taxon>
        <taxon>Punica</taxon>
    </lineage>
</organism>
<keyword evidence="3" id="KW-1185">Reference proteome</keyword>
<name>A0A2I0KCM0_PUNGR</name>
<feature type="compositionally biased region" description="Basic residues" evidence="1">
    <location>
        <begin position="82"/>
        <end position="92"/>
    </location>
</feature>
<protein>
    <submittedName>
        <fullName evidence="2">Uncharacterized protein</fullName>
    </submittedName>
</protein>
<accession>A0A2I0KCM0</accession>
<proteinExistence type="predicted"/>
<reference evidence="2 3" key="1">
    <citation type="submission" date="2017-11" db="EMBL/GenBank/DDBJ databases">
        <title>De-novo sequencing of pomegranate (Punica granatum L.) genome.</title>
        <authorList>
            <person name="Akparov Z."/>
            <person name="Amiraslanov A."/>
            <person name="Hajiyeva S."/>
            <person name="Abbasov M."/>
            <person name="Kaur K."/>
            <person name="Hamwieh A."/>
            <person name="Solovyev V."/>
            <person name="Salamov A."/>
            <person name="Braich B."/>
            <person name="Kosarev P."/>
            <person name="Mahmoud A."/>
            <person name="Hajiyev E."/>
            <person name="Babayeva S."/>
            <person name="Izzatullayeva V."/>
            <person name="Mammadov A."/>
            <person name="Mammadov A."/>
            <person name="Sharifova S."/>
            <person name="Ojaghi J."/>
            <person name="Eynullazada K."/>
            <person name="Bayramov B."/>
            <person name="Abdulazimova A."/>
            <person name="Shahmuradov I."/>
        </authorList>
    </citation>
    <scope>NUCLEOTIDE SEQUENCE [LARGE SCALE GENOMIC DNA]</scope>
    <source>
        <strain evidence="3">cv. AG2017</strain>
        <tissue evidence="2">Leaf</tissue>
    </source>
</reference>
<feature type="region of interest" description="Disordered" evidence="1">
    <location>
        <begin position="1"/>
        <end position="39"/>
    </location>
</feature>
<comment type="caution">
    <text evidence="2">The sequence shown here is derived from an EMBL/GenBank/DDBJ whole genome shotgun (WGS) entry which is preliminary data.</text>
</comment>
<dbReference type="AlphaFoldDB" id="A0A2I0KCM0"/>